<proteinExistence type="predicted"/>
<dbReference type="Gene3D" id="3.40.710.10">
    <property type="entry name" value="DD-peptidase/beta-lactamase superfamily"/>
    <property type="match status" value="1"/>
</dbReference>
<dbReference type="EMBL" id="PXYI01000001">
    <property type="protein sequence ID" value="PSJ43024.1"/>
    <property type="molecule type" value="Genomic_DNA"/>
</dbReference>
<dbReference type="PANTHER" id="PTHR43283:SF3">
    <property type="entry name" value="BETA-LACTAMASE FAMILY PROTEIN (AFU_ORTHOLOGUE AFUA_5G07500)"/>
    <property type="match status" value="1"/>
</dbReference>
<evidence type="ECO:0000256" key="1">
    <source>
        <dbReference type="SAM" id="SignalP"/>
    </source>
</evidence>
<feature type="chain" id="PRO_5015161055" evidence="1">
    <location>
        <begin position="25"/>
        <end position="430"/>
    </location>
</feature>
<protein>
    <submittedName>
        <fullName evidence="3">Serine hydrolase</fullName>
    </submittedName>
</protein>
<feature type="domain" description="Beta-lactamase-related" evidence="2">
    <location>
        <begin position="42"/>
        <end position="414"/>
    </location>
</feature>
<gene>
    <name evidence="3" type="ORF">C7I55_01050</name>
</gene>
<dbReference type="AlphaFoldDB" id="A0A2P7QYI7"/>
<dbReference type="GO" id="GO:0016787">
    <property type="term" value="F:hydrolase activity"/>
    <property type="evidence" value="ECO:0007669"/>
    <property type="project" value="UniProtKB-KW"/>
</dbReference>
<dbReference type="InterPro" id="IPR012338">
    <property type="entry name" value="Beta-lactam/transpept-like"/>
</dbReference>
<keyword evidence="4" id="KW-1185">Reference proteome</keyword>
<feature type="signal peptide" evidence="1">
    <location>
        <begin position="1"/>
        <end position="24"/>
    </location>
</feature>
<sequence>MMSKWLAAAAAIALLGAQTAPAFAAPKSASASATVRIDKQRIDRALAEMVSSGRAIGVSALVFENGREVYFGTSGFADSEAKRPMARDTLAQIFSMTKPVTGVALMQLWEQGKFGLDDPLARYLPEFGVTKVFAGTDAAGKPILKAPDRPILIRDILRHTAGFGYGPGESFPEQEFGRLDPIPLKLDIDLAEFGRRLAQVPLLFEPGTRWHYSAAVDVQALLVEKLSGQRFEDYVRDHVLQPLGMRETGWTQPEGRFGRLAAVYAKKPGGTLDRVPDADNRRLNFAPKTLTMGGAGLASTVDDYMRFATMLLNGGNLDGVRILKPSTVKLMATDQLDPRVTERLWLPGKGNGGFGIDFFVRTGQPKDAQENRGTLGEFFWDGMASTLFWVDPANKLTAVFFVQTVPFDGSLHRDFRKAVYGPDYLGPKGD</sequence>
<accession>A0A2P7QYI7</accession>
<organism evidence="3 4">
    <name type="scientific">Allosphingosinicella deserti</name>
    <dbReference type="NCBI Taxonomy" id="2116704"/>
    <lineage>
        <taxon>Bacteria</taxon>
        <taxon>Pseudomonadati</taxon>
        <taxon>Pseudomonadota</taxon>
        <taxon>Alphaproteobacteria</taxon>
        <taxon>Sphingomonadales</taxon>
        <taxon>Sphingomonadaceae</taxon>
        <taxon>Allosphingosinicella</taxon>
    </lineage>
</organism>
<dbReference type="Pfam" id="PF00144">
    <property type="entry name" value="Beta-lactamase"/>
    <property type="match status" value="1"/>
</dbReference>
<reference evidence="3 4" key="1">
    <citation type="submission" date="2018-03" db="EMBL/GenBank/DDBJ databases">
        <title>The draft genome of Sphingosinicella sp. GL-C-18.</title>
        <authorList>
            <person name="Liu L."/>
            <person name="Li L."/>
            <person name="Liang L."/>
            <person name="Zhang X."/>
            <person name="Wang T."/>
        </authorList>
    </citation>
    <scope>NUCLEOTIDE SEQUENCE [LARGE SCALE GENOMIC DNA]</scope>
    <source>
        <strain evidence="3 4">GL-C-18</strain>
    </source>
</reference>
<dbReference type="SUPFAM" id="SSF56601">
    <property type="entry name" value="beta-lactamase/transpeptidase-like"/>
    <property type="match status" value="1"/>
</dbReference>
<dbReference type="OrthoDB" id="9808046at2"/>
<evidence type="ECO:0000313" key="4">
    <source>
        <dbReference type="Proteomes" id="UP000241167"/>
    </source>
</evidence>
<comment type="caution">
    <text evidence="3">The sequence shown here is derived from an EMBL/GenBank/DDBJ whole genome shotgun (WGS) entry which is preliminary data.</text>
</comment>
<keyword evidence="1" id="KW-0732">Signal</keyword>
<dbReference type="InterPro" id="IPR001466">
    <property type="entry name" value="Beta-lactam-related"/>
</dbReference>
<dbReference type="PANTHER" id="PTHR43283">
    <property type="entry name" value="BETA-LACTAMASE-RELATED"/>
    <property type="match status" value="1"/>
</dbReference>
<dbReference type="InterPro" id="IPR050789">
    <property type="entry name" value="Diverse_Enzym_Activities"/>
</dbReference>
<name>A0A2P7QYI7_9SPHN</name>
<dbReference type="Proteomes" id="UP000241167">
    <property type="component" value="Unassembled WGS sequence"/>
</dbReference>
<evidence type="ECO:0000313" key="3">
    <source>
        <dbReference type="EMBL" id="PSJ43024.1"/>
    </source>
</evidence>
<evidence type="ECO:0000259" key="2">
    <source>
        <dbReference type="Pfam" id="PF00144"/>
    </source>
</evidence>
<keyword evidence="3" id="KW-0378">Hydrolase</keyword>